<sequence length="141" mass="16987">MIISVSLLIVALISVRVFESNLFYDPFNFYFKSNFQNLPIPDFNIVRLTYSLTLRFLINLTISLSIIWVLFKNKTYLKASLWVHFTFFVILLTSFIIFSEFESNWIKMLLFYIRRFLIHPIFLLILVPGFYFIQFKKTQIK</sequence>
<dbReference type="InterPro" id="IPR026414">
    <property type="entry name" value="ExosoTase_F-assoc_memb"/>
</dbReference>
<evidence type="ECO:0000256" key="1">
    <source>
        <dbReference type="SAM" id="Phobius"/>
    </source>
</evidence>
<feature type="transmembrane region" description="Helical" evidence="1">
    <location>
        <begin position="81"/>
        <end position="99"/>
    </location>
</feature>
<comment type="caution">
    <text evidence="2">The sequence shown here is derived from an EMBL/GenBank/DDBJ whole genome shotgun (WGS) entry which is preliminary data.</text>
</comment>
<feature type="transmembrane region" description="Helical" evidence="1">
    <location>
        <begin position="48"/>
        <end position="69"/>
    </location>
</feature>
<dbReference type="EMBL" id="PTJE01000004">
    <property type="protein sequence ID" value="PPK94498.1"/>
    <property type="molecule type" value="Genomic_DNA"/>
</dbReference>
<evidence type="ECO:0000313" key="2">
    <source>
        <dbReference type="EMBL" id="PPK94498.1"/>
    </source>
</evidence>
<dbReference type="RefSeq" id="WP_245890700.1">
    <property type="nucleotide sequence ID" value="NZ_PTJE01000004.1"/>
</dbReference>
<evidence type="ECO:0000313" key="3">
    <source>
        <dbReference type="Proteomes" id="UP000239002"/>
    </source>
</evidence>
<reference evidence="2 3" key="1">
    <citation type="submission" date="2018-02" db="EMBL/GenBank/DDBJ databases">
        <title>Genomic Encyclopedia of Archaeal and Bacterial Type Strains, Phase II (KMG-II): from individual species to whole genera.</title>
        <authorList>
            <person name="Goeker M."/>
        </authorList>
    </citation>
    <scope>NUCLEOTIDE SEQUENCE [LARGE SCALE GENOMIC DNA]</scope>
    <source>
        <strain evidence="2 3">DSM 16809</strain>
    </source>
</reference>
<proteinExistence type="predicted"/>
<keyword evidence="3" id="KW-1185">Reference proteome</keyword>
<accession>A0A2S6IJW9</accession>
<keyword evidence="1" id="KW-1133">Transmembrane helix</keyword>
<keyword evidence="1" id="KW-0472">Membrane</keyword>
<dbReference type="NCBIfam" id="TIGR04127">
    <property type="entry name" value="flavo_near_exo"/>
    <property type="match status" value="1"/>
</dbReference>
<dbReference type="Proteomes" id="UP000239002">
    <property type="component" value="Unassembled WGS sequence"/>
</dbReference>
<name>A0A2S6IJW9_9FLAO</name>
<organism evidence="2 3">
    <name type="scientific">Nonlabens xylanidelens</name>
    <dbReference type="NCBI Taxonomy" id="191564"/>
    <lineage>
        <taxon>Bacteria</taxon>
        <taxon>Pseudomonadati</taxon>
        <taxon>Bacteroidota</taxon>
        <taxon>Flavobacteriia</taxon>
        <taxon>Flavobacteriales</taxon>
        <taxon>Flavobacteriaceae</taxon>
        <taxon>Nonlabens</taxon>
    </lineage>
</organism>
<gene>
    <name evidence="2" type="ORF">LY01_02139</name>
</gene>
<keyword evidence="1" id="KW-0812">Transmembrane</keyword>
<feature type="transmembrane region" description="Helical" evidence="1">
    <location>
        <begin position="111"/>
        <end position="133"/>
    </location>
</feature>
<dbReference type="AlphaFoldDB" id="A0A2S6IJW9"/>
<protein>
    <submittedName>
        <fullName evidence="2">Exosortase F-associated protein</fullName>
    </submittedName>
</protein>